<gene>
    <name evidence="4" type="ORF">FPZ45_10860</name>
</gene>
<dbReference type="PANTHER" id="PTHR21340:SF0">
    <property type="entry name" value="BIS(5'-NUCLEOSYL)-TETRAPHOSPHATASE [ASYMMETRICAL]"/>
    <property type="match status" value="1"/>
</dbReference>
<keyword evidence="5" id="KW-1185">Reference proteome</keyword>
<dbReference type="Pfam" id="PF00293">
    <property type="entry name" value="NUDIX"/>
    <property type="match status" value="1"/>
</dbReference>
<dbReference type="PROSITE" id="PS00893">
    <property type="entry name" value="NUDIX_BOX"/>
    <property type="match status" value="1"/>
</dbReference>
<dbReference type="SUPFAM" id="SSF55811">
    <property type="entry name" value="Nudix"/>
    <property type="match status" value="1"/>
</dbReference>
<dbReference type="GO" id="GO:0004081">
    <property type="term" value="F:bis(5'-nucleosyl)-tetraphosphatase (asymmetrical) activity"/>
    <property type="evidence" value="ECO:0007669"/>
    <property type="project" value="TreeGrafter"/>
</dbReference>
<sequence length="143" mass="16238">MHKEISAGGVVYRRLNGRLEIQLIEDRFGRMTLAKGKMEAGETIEQTALREILEETGVTGKIEASLQVISYVYEHDRLGTVQKEVHYYLVEAEEGRLQAQLEEISGVAWYEPTEAWRLQRDSGYDNNDEVLRLGLEKLGVAIA</sequence>
<dbReference type="PRINTS" id="PR00502">
    <property type="entry name" value="NUDIXFAMILY"/>
</dbReference>
<dbReference type="EMBL" id="VNJJ01000005">
    <property type="protein sequence ID" value="TVY00520.1"/>
    <property type="molecule type" value="Genomic_DNA"/>
</dbReference>
<evidence type="ECO:0000259" key="3">
    <source>
        <dbReference type="PROSITE" id="PS51462"/>
    </source>
</evidence>
<protein>
    <submittedName>
        <fullName evidence="4">NUDIX domain-containing protein</fullName>
    </submittedName>
</protein>
<evidence type="ECO:0000256" key="1">
    <source>
        <dbReference type="ARBA" id="ARBA00022801"/>
    </source>
</evidence>
<reference evidence="4 5" key="1">
    <citation type="submission" date="2019-07" db="EMBL/GenBank/DDBJ databases">
        <authorList>
            <person name="Kim J."/>
        </authorList>
    </citation>
    <scope>NUCLEOTIDE SEQUENCE [LARGE SCALE GENOMIC DNA]</scope>
    <source>
        <strain evidence="4 5">G13</strain>
    </source>
</reference>
<name>A0A559JKX5_9BACL</name>
<dbReference type="PROSITE" id="PS51462">
    <property type="entry name" value="NUDIX"/>
    <property type="match status" value="1"/>
</dbReference>
<comment type="similarity">
    <text evidence="2">Belongs to the Nudix hydrolase family.</text>
</comment>
<comment type="caution">
    <text evidence="4">The sequence shown here is derived from an EMBL/GenBank/DDBJ whole genome shotgun (WGS) entry which is preliminary data.</text>
</comment>
<feature type="domain" description="Nudix hydrolase" evidence="3">
    <location>
        <begin position="2"/>
        <end position="137"/>
    </location>
</feature>
<organism evidence="4 5">
    <name type="scientific">Cohnella terricola</name>
    <dbReference type="NCBI Taxonomy" id="1289167"/>
    <lineage>
        <taxon>Bacteria</taxon>
        <taxon>Bacillati</taxon>
        <taxon>Bacillota</taxon>
        <taxon>Bacilli</taxon>
        <taxon>Bacillales</taxon>
        <taxon>Paenibacillaceae</taxon>
        <taxon>Cohnella</taxon>
    </lineage>
</organism>
<dbReference type="InterPro" id="IPR051325">
    <property type="entry name" value="Nudix_hydrolase_domain"/>
</dbReference>
<dbReference type="PANTHER" id="PTHR21340">
    <property type="entry name" value="DIADENOSINE 5,5-P1,P4-TETRAPHOSPHATE PYROPHOSPHOHYDROLASE MUTT"/>
    <property type="match status" value="1"/>
</dbReference>
<dbReference type="GO" id="GO:0006167">
    <property type="term" value="P:AMP biosynthetic process"/>
    <property type="evidence" value="ECO:0007669"/>
    <property type="project" value="TreeGrafter"/>
</dbReference>
<evidence type="ECO:0000256" key="2">
    <source>
        <dbReference type="RuleBase" id="RU003476"/>
    </source>
</evidence>
<dbReference type="GO" id="GO:0006754">
    <property type="term" value="P:ATP biosynthetic process"/>
    <property type="evidence" value="ECO:0007669"/>
    <property type="project" value="TreeGrafter"/>
</dbReference>
<evidence type="ECO:0000313" key="5">
    <source>
        <dbReference type="Proteomes" id="UP000316330"/>
    </source>
</evidence>
<dbReference type="OrthoDB" id="9816289at2"/>
<proteinExistence type="inferred from homology"/>
<dbReference type="InterPro" id="IPR015797">
    <property type="entry name" value="NUDIX_hydrolase-like_dom_sf"/>
</dbReference>
<accession>A0A559JKX5</accession>
<dbReference type="RefSeq" id="WP_144701161.1">
    <property type="nucleotide sequence ID" value="NZ_VNJJ01000005.1"/>
</dbReference>
<dbReference type="InterPro" id="IPR020476">
    <property type="entry name" value="Nudix_hydrolase"/>
</dbReference>
<keyword evidence="1 2" id="KW-0378">Hydrolase</keyword>
<dbReference type="AlphaFoldDB" id="A0A559JKX5"/>
<dbReference type="Proteomes" id="UP000316330">
    <property type="component" value="Unassembled WGS sequence"/>
</dbReference>
<dbReference type="Gene3D" id="3.90.79.10">
    <property type="entry name" value="Nucleoside Triphosphate Pyrophosphohydrolase"/>
    <property type="match status" value="1"/>
</dbReference>
<dbReference type="CDD" id="cd03673">
    <property type="entry name" value="NUDIX_Ap6A_hydrolase"/>
    <property type="match status" value="1"/>
</dbReference>
<dbReference type="InterPro" id="IPR000086">
    <property type="entry name" value="NUDIX_hydrolase_dom"/>
</dbReference>
<dbReference type="InterPro" id="IPR020084">
    <property type="entry name" value="NUDIX_hydrolase_CS"/>
</dbReference>
<evidence type="ECO:0000313" key="4">
    <source>
        <dbReference type="EMBL" id="TVY00520.1"/>
    </source>
</evidence>